<feature type="domain" description="SLH" evidence="4">
    <location>
        <begin position="1033"/>
        <end position="1090"/>
    </location>
</feature>
<dbReference type="InterPro" id="IPR029058">
    <property type="entry name" value="AB_hydrolase_fold"/>
</dbReference>
<gene>
    <name evidence="5" type="ORF">DV520_08415</name>
</gene>
<keyword evidence="5" id="KW-0645">Protease</keyword>
<dbReference type="GO" id="GO:0004177">
    <property type="term" value="F:aminopeptidase activity"/>
    <property type="evidence" value="ECO:0007669"/>
    <property type="project" value="UniProtKB-KW"/>
</dbReference>
<dbReference type="Pfam" id="PF08530">
    <property type="entry name" value="PepX_C"/>
    <property type="match status" value="1"/>
</dbReference>
<dbReference type="Gene3D" id="2.60.120.260">
    <property type="entry name" value="Galactose-binding domain-like"/>
    <property type="match status" value="1"/>
</dbReference>
<evidence type="ECO:0000256" key="1">
    <source>
        <dbReference type="ARBA" id="ARBA00022737"/>
    </source>
</evidence>
<evidence type="ECO:0000256" key="2">
    <source>
        <dbReference type="ARBA" id="ARBA00022801"/>
    </source>
</evidence>
<dbReference type="Gene3D" id="3.40.50.1820">
    <property type="entry name" value="alpha/beta hydrolase"/>
    <property type="match status" value="2"/>
</dbReference>
<organism evidence="5 6">
    <name type="scientific">Evtepia gabavorous</name>
    <dbReference type="NCBI Taxonomy" id="2211183"/>
    <lineage>
        <taxon>Bacteria</taxon>
        <taxon>Bacillati</taxon>
        <taxon>Bacillota</taxon>
        <taxon>Clostridia</taxon>
        <taxon>Eubacteriales</taxon>
        <taxon>Evtepia</taxon>
    </lineage>
</organism>
<keyword evidence="3" id="KW-0472">Membrane</keyword>
<reference evidence="5 6" key="1">
    <citation type="submission" date="2018-07" db="EMBL/GenBank/DDBJ databases">
        <title>GABA Modulating Bacteria of the Human Gut Microbiota.</title>
        <authorList>
            <person name="Strandwitz P."/>
            <person name="Kim K.H."/>
            <person name="Terekhova D."/>
            <person name="Liu J.K."/>
            <person name="Sharma A."/>
            <person name="Levering J."/>
            <person name="Mcdonald D."/>
            <person name="Dietrich D."/>
            <person name="Ramadhar T.R."/>
            <person name="Lekbua A."/>
            <person name="Mroue N."/>
            <person name="Liston C."/>
            <person name="Stewart E.J."/>
            <person name="Dubin M.J."/>
            <person name="Zengler K."/>
            <person name="Knight R."/>
            <person name="Gilbert J.A."/>
            <person name="Clardy J."/>
            <person name="Lewis K."/>
        </authorList>
    </citation>
    <scope>NUCLEOTIDE SEQUENCE [LARGE SCALE GENOMIC DNA]</scope>
    <source>
        <strain evidence="5 6">KLE1738</strain>
    </source>
</reference>
<keyword evidence="3" id="KW-0812">Transmembrane</keyword>
<proteinExistence type="predicted"/>
<keyword evidence="5" id="KW-0031">Aminopeptidase</keyword>
<dbReference type="InterPro" id="IPR001119">
    <property type="entry name" value="SLH_dom"/>
</dbReference>
<dbReference type="SUPFAM" id="SSF53474">
    <property type="entry name" value="alpha/beta-Hydrolases"/>
    <property type="match status" value="1"/>
</dbReference>
<evidence type="ECO:0000313" key="5">
    <source>
        <dbReference type="EMBL" id="RFT06225.1"/>
    </source>
</evidence>
<feature type="domain" description="SLH" evidence="4">
    <location>
        <begin position="967"/>
        <end position="1030"/>
    </location>
</feature>
<dbReference type="InterPro" id="IPR008979">
    <property type="entry name" value="Galactose-bd-like_sf"/>
</dbReference>
<keyword evidence="1" id="KW-0677">Repeat</keyword>
<dbReference type="SMART" id="SM00939">
    <property type="entry name" value="PepX_C"/>
    <property type="match status" value="1"/>
</dbReference>
<dbReference type="PANTHER" id="PTHR43308">
    <property type="entry name" value="OUTER MEMBRANE PROTEIN ALPHA-RELATED"/>
    <property type="match status" value="1"/>
</dbReference>
<dbReference type="Proteomes" id="UP000260649">
    <property type="component" value="Unassembled WGS sequence"/>
</dbReference>
<evidence type="ECO:0000259" key="4">
    <source>
        <dbReference type="PROSITE" id="PS51272"/>
    </source>
</evidence>
<name>A0A3E2B2L1_9FIRM</name>
<dbReference type="InterPro" id="IPR013736">
    <property type="entry name" value="Xaa-Pro_dipept_C"/>
</dbReference>
<dbReference type="Pfam" id="PF02129">
    <property type="entry name" value="Peptidase_S15"/>
    <property type="match status" value="1"/>
</dbReference>
<dbReference type="GO" id="GO:0008239">
    <property type="term" value="F:dipeptidyl-peptidase activity"/>
    <property type="evidence" value="ECO:0007669"/>
    <property type="project" value="InterPro"/>
</dbReference>
<feature type="domain" description="SLH" evidence="4">
    <location>
        <begin position="907"/>
        <end position="966"/>
    </location>
</feature>
<keyword evidence="6" id="KW-1185">Reference proteome</keyword>
<dbReference type="InterPro" id="IPR000383">
    <property type="entry name" value="Xaa-Pro-like_dom"/>
</dbReference>
<keyword evidence="3" id="KW-1133">Transmembrane helix</keyword>
<dbReference type="EMBL" id="QQRQ01000014">
    <property type="protein sequence ID" value="RFT06225.1"/>
    <property type="molecule type" value="Genomic_DNA"/>
</dbReference>
<dbReference type="SUPFAM" id="SSF49785">
    <property type="entry name" value="Galactose-binding domain-like"/>
    <property type="match status" value="1"/>
</dbReference>
<dbReference type="Pfam" id="PF00395">
    <property type="entry name" value="SLH"/>
    <property type="match status" value="3"/>
</dbReference>
<dbReference type="AlphaFoldDB" id="A0A3E2B2L1"/>
<feature type="transmembrane region" description="Helical" evidence="3">
    <location>
        <begin position="69"/>
        <end position="88"/>
    </location>
</feature>
<dbReference type="PROSITE" id="PS51272">
    <property type="entry name" value="SLH"/>
    <property type="match status" value="3"/>
</dbReference>
<dbReference type="PANTHER" id="PTHR43308:SF5">
    <property type="entry name" value="S-LAYER PROTEIN _ PEPTIDOGLYCAN ENDO-BETA-N-ACETYLGLUCOSAMINIDASE"/>
    <property type="match status" value="1"/>
</dbReference>
<evidence type="ECO:0000256" key="3">
    <source>
        <dbReference type="SAM" id="Phobius"/>
    </source>
</evidence>
<keyword evidence="2" id="KW-0378">Hydrolase</keyword>
<evidence type="ECO:0000313" key="6">
    <source>
        <dbReference type="Proteomes" id="UP000260649"/>
    </source>
</evidence>
<protein>
    <submittedName>
        <fullName evidence="5">X-prolyl-dipeptidyl aminopeptidase</fullName>
    </submittedName>
</protein>
<dbReference type="InterPro" id="IPR051465">
    <property type="entry name" value="Cell_Envelope_Struct_Comp"/>
</dbReference>
<comment type="caution">
    <text evidence="5">The sequence shown here is derived from an EMBL/GenBank/DDBJ whole genome shotgun (WGS) entry which is preliminary data.</text>
</comment>
<accession>A0A3E2B2L1</accession>
<sequence length="1090" mass="119008">MFQRQEEREIFDGSPVCVDIFRGSAYTGDYLRVVQVSSFPPPGAVGMAGLRIGGKLRSEKEGNQMKKRVAGLLLALMMALSLVTPAVAVETENGVSAAAASPVVTWGELTKDAPDLKLPVSGQADQTVTNQEAVAFLLRWAGMEESQLGTYPRDYNAMADSMGMTDGIAQYSPTDPCTQANLAVMKQSAQVLYQALHGQTLEPLFLNGMAQPIFPYTTGAVTEGYDNAKSDIIRYCVYVETNYDTDADGKRDLVKALVQIPRAAMEGDYKAATIYEARPYITGCTSGEAPYGKDGYDLDQMYSQPAARKAAGTATTAQAAAQADSSDWYYYNPHEEMYDYEDLTWYDYYLVRGFAVVECGGLGTKGSEGFETCGSDLEIDAFKCVIEWLNGERVAYTDKTSNIAIEADWSNGKVGMTGRSYAGTTQFGLATTGVEGLETIVPVAGIASWYEYTNSQGIATRSDPAYSDWLAWYCAGRYLDEADWNTIAGKYGNYLNQIRQDQLASNGDYSDHWANRDYTLDADKIQCPALIVHGLNDDNVRTKEFDLMYQAYEKAGVPAKLLLHQDGHLTPTYPSGGIQFMIGAQSYDEILNQWFSHYLYGVDNGIENMPAVTAQSNNDTKVWNTYDDWKTEDAITLTGESAKEKTASISSDYDAIGVNKDNWEEVFTGGSTASSAMYTMDVTADTVLKGSVAVNFQAATTNGAMVETPRGESRSAVDHDSAVDPAALDHDNYVGAAATGETVDTPEAALINRDGLMVSAMLVDIAPEGETFPAFNTAPTYVEKTILAKDGAWMGGGLENLDLVELKPTDVSYKIVARGWMDLCNPGAGYDSASAQNKVKLVEGKYYDYTLYLQPNLYEVEAGHRLALVIYAYEPGKATYAQNYTITVDNASVSAEIPVEKAPSNPTGLPYTDVAADSWYYEAVKYVTDQGIMNGTTPTTFSPMTTTSRAMIVTMLWRMEGSPVVNYRMDFTDVKEDAYYAEAVRWAASEGIVDGYEDGTFGPDKTVTREQMATILYRYAQEKQYDVSGRNDLSAFADAARVSAYAKEAMQWAVDAGLISGIGDNLVPQNGANRAQVATMLMRFAENVNQ</sequence>